<dbReference type="Gene3D" id="3.40.50.1820">
    <property type="entry name" value="alpha/beta hydrolase"/>
    <property type="match status" value="1"/>
</dbReference>
<reference evidence="2 3" key="1">
    <citation type="submission" date="2018-11" db="EMBL/GenBank/DDBJ databases">
        <authorList>
            <consortium name="Pathogen Informatics"/>
        </authorList>
    </citation>
    <scope>NUCLEOTIDE SEQUENCE [LARGE SCALE GENOMIC DNA]</scope>
</reference>
<dbReference type="PANTHER" id="PTHR45908">
    <property type="entry name" value="PROTEIN CBG11750-RELATED"/>
    <property type="match status" value="1"/>
</dbReference>
<dbReference type="Pfam" id="PF01764">
    <property type="entry name" value="Lipase_3"/>
    <property type="match status" value="1"/>
</dbReference>
<dbReference type="GO" id="GO:0006629">
    <property type="term" value="P:lipid metabolic process"/>
    <property type="evidence" value="ECO:0007669"/>
    <property type="project" value="InterPro"/>
</dbReference>
<dbReference type="InterPro" id="IPR002921">
    <property type="entry name" value="Fungal_lipase-type"/>
</dbReference>
<dbReference type="InterPro" id="IPR029058">
    <property type="entry name" value="AB_hydrolase_fold"/>
</dbReference>
<dbReference type="Proteomes" id="UP000271889">
    <property type="component" value="Unassembled WGS sequence"/>
</dbReference>
<gene>
    <name evidence="2" type="ORF">CGOC_LOCUS11977</name>
</gene>
<evidence type="ECO:0000313" key="3">
    <source>
        <dbReference type="Proteomes" id="UP000271889"/>
    </source>
</evidence>
<dbReference type="AlphaFoldDB" id="A0A3P7QIY3"/>
<keyword evidence="3" id="KW-1185">Reference proteome</keyword>
<dbReference type="SUPFAM" id="SSF53474">
    <property type="entry name" value="alpha/beta-Hydrolases"/>
    <property type="match status" value="1"/>
</dbReference>
<evidence type="ECO:0000313" key="2">
    <source>
        <dbReference type="EMBL" id="VDN31962.1"/>
    </source>
</evidence>
<protein>
    <recommendedName>
        <fullName evidence="1">Fungal lipase-type domain-containing protein</fullName>
    </recommendedName>
</protein>
<dbReference type="OrthoDB" id="426718at2759"/>
<name>A0A3P7QIY3_CYLGO</name>
<dbReference type="CDD" id="cd00519">
    <property type="entry name" value="Lipase_3"/>
    <property type="match status" value="1"/>
</dbReference>
<feature type="domain" description="Fungal lipase-type" evidence="1">
    <location>
        <begin position="55"/>
        <end position="172"/>
    </location>
</feature>
<proteinExistence type="predicted"/>
<dbReference type="PANTHER" id="PTHR45908:SF11">
    <property type="entry name" value="FUNGAL LIPASE-LIKE DOMAIN-CONTAINING PROTEIN"/>
    <property type="match status" value="1"/>
</dbReference>
<dbReference type="EMBL" id="UYRV01119866">
    <property type="protein sequence ID" value="VDN31962.1"/>
    <property type="molecule type" value="Genomic_DNA"/>
</dbReference>
<accession>A0A3P7QIY3</accession>
<organism evidence="2 3">
    <name type="scientific">Cylicostephanus goldi</name>
    <name type="common">Nematode worm</name>
    <dbReference type="NCBI Taxonomy" id="71465"/>
    <lineage>
        <taxon>Eukaryota</taxon>
        <taxon>Metazoa</taxon>
        <taxon>Ecdysozoa</taxon>
        <taxon>Nematoda</taxon>
        <taxon>Chromadorea</taxon>
        <taxon>Rhabditida</taxon>
        <taxon>Rhabditina</taxon>
        <taxon>Rhabditomorpha</taxon>
        <taxon>Strongyloidea</taxon>
        <taxon>Strongylidae</taxon>
        <taxon>Cylicostephanus</taxon>
    </lineage>
</organism>
<evidence type="ECO:0000259" key="1">
    <source>
        <dbReference type="Pfam" id="PF01764"/>
    </source>
</evidence>
<sequence>MHPTIKVSAFPVQQKRRVHFFTLDFFTTSANFGIHSDVHCHGYTAWDPVEQAVIISIEGTDGQLQMTDEILSFFRHKVAFFDNGFLFKYFHDAFFYLWNGGLEQQVRTLKYQYPQFKIYVTGHSLGASIASIAASYLVKWNMWTAENVRLVTFGQPRTGDYDFATWHDATVSCYTQELENGRVQCF</sequence>